<keyword evidence="3" id="KW-0812">Transmembrane</keyword>
<reference evidence="5" key="1">
    <citation type="submission" date="2020-05" db="EMBL/GenBank/DDBJ databases">
        <authorList>
            <person name="Chiriac C."/>
            <person name="Salcher M."/>
            <person name="Ghai R."/>
            <person name="Kavagutti S V."/>
        </authorList>
    </citation>
    <scope>NUCLEOTIDE SEQUENCE</scope>
</reference>
<keyword evidence="3" id="KW-1133">Transmembrane helix</keyword>
<evidence type="ECO:0000313" key="5">
    <source>
        <dbReference type="EMBL" id="CAB4680532.1"/>
    </source>
</evidence>
<proteinExistence type="inferred from homology"/>
<keyword evidence="3" id="KW-0472">Membrane</keyword>
<organism evidence="5">
    <name type="scientific">freshwater metagenome</name>
    <dbReference type="NCBI Taxonomy" id="449393"/>
    <lineage>
        <taxon>unclassified sequences</taxon>
        <taxon>metagenomes</taxon>
        <taxon>ecological metagenomes</taxon>
    </lineage>
</organism>
<feature type="transmembrane region" description="Helical" evidence="3">
    <location>
        <begin position="114"/>
        <end position="135"/>
    </location>
</feature>
<sequence length="743" mass="81505">MRWWANLDHRRIPRPREVLFHFLIFLTLTTVALAQPLLQLYGNNLTVFSAAQLQGIRVAFFGGLVICVPPLIFIAIEVVVSALLPMHRQLVHRVLVFIAFWLVMLLIFRSAPLGPWPLAFVLTAVAAFGSIRAYIRWSAVMSWIRAMSPMALVVLLVFGIAAKGVIRVPNIGAAKVKLTHQTDAVEGTNRGDMSVALLILDELPLFALLDADGAINKERFPGFAELASASTWYRNDVATSQSTPVAVPSILTGKFPKTGVDPILANYPRNIFTLLGGSMTMDVREIVTLMCPRPMCSKVIFNNANAKDSGSKKASSSGQEFGIPLDFVKDALIVMAHKILPRGLRNHLPPIDNAWGGFAPRTDGAKVDSNHLQSKEVIPRKELADKWHVQGPVSQLPAFDGFIERVSGTSLPTFHMLHTLLPHRPWLLTSDLRTFRSIGLHNKVPDSQVEALNEYRVFLQQLMATDRLILELLTKLKKSANWDRTMLVVTADHGITMEAGVWKRSQVDPAKPETHEDLYRVPLFIKYPDQKVAEVRDCTSSPVDVLPTIAAVKGVESGWKLDGTDLRKGCKNRPNRRVLWPNGEGVVSTGFEAAQERANFYSKMVPFEKGQNGAVSVFPYGTLMDLKVPTSILRDIHVSSWTIDQSSRLKAVETGPLVDIPLEVSGVINIKSQLPSDAVGLMVVDGKVAGMIAGLGGQQAGSSFTYRSMLTAESLTKGSHEVALAIVVGGARKPHVTYAGLPS</sequence>
<gene>
    <name evidence="5" type="ORF">UFOPK2334_01140</name>
</gene>
<dbReference type="Gene3D" id="3.40.720.10">
    <property type="entry name" value="Alkaline Phosphatase, subunit A"/>
    <property type="match status" value="1"/>
</dbReference>
<evidence type="ECO:0000256" key="3">
    <source>
        <dbReference type="SAM" id="Phobius"/>
    </source>
</evidence>
<feature type="transmembrane region" description="Helical" evidence="3">
    <location>
        <begin position="90"/>
        <end position="108"/>
    </location>
</feature>
<dbReference type="InterPro" id="IPR050738">
    <property type="entry name" value="Sulfatase"/>
</dbReference>
<dbReference type="GO" id="GO:0004065">
    <property type="term" value="F:arylsulfatase activity"/>
    <property type="evidence" value="ECO:0007669"/>
    <property type="project" value="TreeGrafter"/>
</dbReference>
<evidence type="ECO:0000256" key="1">
    <source>
        <dbReference type="ARBA" id="ARBA00008779"/>
    </source>
</evidence>
<dbReference type="AlphaFoldDB" id="A0A6J6N334"/>
<feature type="transmembrane region" description="Helical" evidence="3">
    <location>
        <begin position="147"/>
        <end position="166"/>
    </location>
</feature>
<protein>
    <submittedName>
        <fullName evidence="5">Unannotated protein</fullName>
    </submittedName>
</protein>
<name>A0A6J6N334_9ZZZZ</name>
<dbReference type="PANTHER" id="PTHR42693">
    <property type="entry name" value="ARYLSULFATASE FAMILY MEMBER"/>
    <property type="match status" value="1"/>
</dbReference>
<dbReference type="Pfam" id="PF00884">
    <property type="entry name" value="Sulfatase"/>
    <property type="match status" value="1"/>
</dbReference>
<comment type="similarity">
    <text evidence="1">Belongs to the sulfatase family.</text>
</comment>
<keyword evidence="2" id="KW-0378">Hydrolase</keyword>
<dbReference type="InterPro" id="IPR017850">
    <property type="entry name" value="Alkaline_phosphatase_core_sf"/>
</dbReference>
<dbReference type="PANTHER" id="PTHR42693:SF53">
    <property type="entry name" value="ENDO-4-O-SULFATASE"/>
    <property type="match status" value="1"/>
</dbReference>
<evidence type="ECO:0000256" key="2">
    <source>
        <dbReference type="ARBA" id="ARBA00022801"/>
    </source>
</evidence>
<dbReference type="EMBL" id="CAEZXA010000109">
    <property type="protein sequence ID" value="CAB4680532.1"/>
    <property type="molecule type" value="Genomic_DNA"/>
</dbReference>
<feature type="transmembrane region" description="Helical" evidence="3">
    <location>
        <begin position="58"/>
        <end position="83"/>
    </location>
</feature>
<dbReference type="SUPFAM" id="SSF53649">
    <property type="entry name" value="Alkaline phosphatase-like"/>
    <property type="match status" value="1"/>
</dbReference>
<dbReference type="InterPro" id="IPR000917">
    <property type="entry name" value="Sulfatase_N"/>
</dbReference>
<evidence type="ECO:0000259" key="4">
    <source>
        <dbReference type="Pfam" id="PF00884"/>
    </source>
</evidence>
<accession>A0A6J6N334</accession>
<feature type="domain" description="Sulfatase N-terminal" evidence="4">
    <location>
        <begin position="399"/>
        <end position="552"/>
    </location>
</feature>